<evidence type="ECO:0000313" key="1">
    <source>
        <dbReference type="EMBL" id="KKL77329.1"/>
    </source>
</evidence>
<sequence length="118" mass="13394">MSVTREKSEPFYKVIKEVTTLHDEKGEAYEGTGKVYSNYRRIEKWVPALVAHPELAGTVYALMRAEEKLERIRNILEGANPGSESVEDTLKDISIIPLIALLLYRERGVEDENGWQSG</sequence>
<name>A0A0F9ETJ8_9ZZZZ</name>
<proteinExistence type="predicted"/>
<dbReference type="AlphaFoldDB" id="A0A0F9ETJ8"/>
<reference evidence="1" key="1">
    <citation type="journal article" date="2015" name="Nature">
        <title>Complex archaea that bridge the gap between prokaryotes and eukaryotes.</title>
        <authorList>
            <person name="Spang A."/>
            <person name="Saw J.H."/>
            <person name="Jorgensen S.L."/>
            <person name="Zaremba-Niedzwiedzka K."/>
            <person name="Martijn J."/>
            <person name="Lind A.E."/>
            <person name="van Eijk R."/>
            <person name="Schleper C."/>
            <person name="Guy L."/>
            <person name="Ettema T.J."/>
        </authorList>
    </citation>
    <scope>NUCLEOTIDE SEQUENCE</scope>
</reference>
<organism evidence="1">
    <name type="scientific">marine sediment metagenome</name>
    <dbReference type="NCBI Taxonomy" id="412755"/>
    <lineage>
        <taxon>unclassified sequences</taxon>
        <taxon>metagenomes</taxon>
        <taxon>ecological metagenomes</taxon>
    </lineage>
</organism>
<protein>
    <submittedName>
        <fullName evidence="1">Uncharacterized protein</fullName>
    </submittedName>
</protein>
<dbReference type="EMBL" id="LAZR01023782">
    <property type="protein sequence ID" value="KKL77329.1"/>
    <property type="molecule type" value="Genomic_DNA"/>
</dbReference>
<gene>
    <name evidence="1" type="ORF">LCGC14_2035960</name>
</gene>
<comment type="caution">
    <text evidence="1">The sequence shown here is derived from an EMBL/GenBank/DDBJ whole genome shotgun (WGS) entry which is preliminary data.</text>
</comment>
<accession>A0A0F9ETJ8</accession>